<keyword evidence="2" id="KW-0805">Transcription regulation</keyword>
<comment type="similarity">
    <text evidence="1">Belongs to the LysR transcriptional regulatory family.</text>
</comment>
<dbReference type="Pfam" id="PF03466">
    <property type="entry name" value="LysR_substrate"/>
    <property type="match status" value="1"/>
</dbReference>
<dbReference type="Proteomes" id="UP001501442">
    <property type="component" value="Unassembled WGS sequence"/>
</dbReference>
<dbReference type="PRINTS" id="PR00039">
    <property type="entry name" value="HTHLYSR"/>
</dbReference>
<keyword evidence="3" id="KW-0238">DNA-binding</keyword>
<dbReference type="Pfam" id="PF00126">
    <property type="entry name" value="HTH_1"/>
    <property type="match status" value="1"/>
</dbReference>
<dbReference type="EMBL" id="BAABHK010000001">
    <property type="protein sequence ID" value="GAA4620311.1"/>
    <property type="molecule type" value="Genomic_DNA"/>
</dbReference>
<accession>A0ABP8U2M0</accession>
<keyword evidence="4" id="KW-0804">Transcription</keyword>
<dbReference type="PANTHER" id="PTHR30419">
    <property type="entry name" value="HTH-TYPE TRANSCRIPTIONAL REGULATOR YBHD"/>
    <property type="match status" value="1"/>
</dbReference>
<evidence type="ECO:0000256" key="4">
    <source>
        <dbReference type="ARBA" id="ARBA00023163"/>
    </source>
</evidence>
<dbReference type="RefSeq" id="WP_345428653.1">
    <property type="nucleotide sequence ID" value="NZ_BAABHK010000001.1"/>
</dbReference>
<protein>
    <submittedName>
        <fullName evidence="7">LysR substrate-binding domain-containing protein</fullName>
    </submittedName>
</protein>
<evidence type="ECO:0000313" key="7">
    <source>
        <dbReference type="EMBL" id="GAA4620311.1"/>
    </source>
</evidence>
<comment type="caution">
    <text evidence="7">The sequence shown here is derived from an EMBL/GenBank/DDBJ whole genome shotgun (WGS) entry which is preliminary data.</text>
</comment>
<dbReference type="Gene3D" id="1.10.10.10">
    <property type="entry name" value="Winged helix-like DNA-binding domain superfamily/Winged helix DNA-binding domain"/>
    <property type="match status" value="1"/>
</dbReference>
<dbReference type="SUPFAM" id="SSF46785">
    <property type="entry name" value="Winged helix' DNA-binding domain"/>
    <property type="match status" value="1"/>
</dbReference>
<gene>
    <name evidence="7" type="ORF">GCM10023196_003800</name>
</gene>
<reference evidence="8" key="1">
    <citation type="journal article" date="2019" name="Int. J. Syst. Evol. Microbiol.">
        <title>The Global Catalogue of Microorganisms (GCM) 10K type strain sequencing project: providing services to taxonomists for standard genome sequencing and annotation.</title>
        <authorList>
            <consortium name="The Broad Institute Genomics Platform"/>
            <consortium name="The Broad Institute Genome Sequencing Center for Infectious Disease"/>
            <person name="Wu L."/>
            <person name="Ma J."/>
        </authorList>
    </citation>
    <scope>NUCLEOTIDE SEQUENCE [LARGE SCALE GENOMIC DNA]</scope>
    <source>
        <strain evidence="8">JCM 17939</strain>
    </source>
</reference>
<organism evidence="7 8">
    <name type="scientific">Actinoallomurus vinaceus</name>
    <dbReference type="NCBI Taxonomy" id="1080074"/>
    <lineage>
        <taxon>Bacteria</taxon>
        <taxon>Bacillati</taxon>
        <taxon>Actinomycetota</taxon>
        <taxon>Actinomycetes</taxon>
        <taxon>Streptosporangiales</taxon>
        <taxon>Thermomonosporaceae</taxon>
        <taxon>Actinoallomurus</taxon>
    </lineage>
</organism>
<feature type="region of interest" description="Disordered" evidence="5">
    <location>
        <begin position="302"/>
        <end position="323"/>
    </location>
</feature>
<evidence type="ECO:0000256" key="2">
    <source>
        <dbReference type="ARBA" id="ARBA00023015"/>
    </source>
</evidence>
<proteinExistence type="inferred from homology"/>
<evidence type="ECO:0000256" key="3">
    <source>
        <dbReference type="ARBA" id="ARBA00023125"/>
    </source>
</evidence>
<feature type="domain" description="HTH lysR-type" evidence="6">
    <location>
        <begin position="1"/>
        <end position="58"/>
    </location>
</feature>
<evidence type="ECO:0000259" key="6">
    <source>
        <dbReference type="PROSITE" id="PS50931"/>
    </source>
</evidence>
<sequence length="323" mass="35941">MDIRQIEFFVAVAEELNFTRAAELMYVTQSGLSSSIRSLERELKSQLFDRTPRAVVLTQAGHAFLPRARRMLHDARAALRELADDSAEGALGVGSEQCLGDLVDLPELIASFHTRFPGIALRFEQLGTQVVFDQLLRGQLNAAFLAQPGAFVAPLSGRKLDSFEVARENFELVLASGHPLASRDEVTWSDLEEHLFVDFDVTWTARRIIDSAFATRRLVRRVVFTVNDMHMLMELVRKGLGIALVPTPLADKPEAECLVRRPFPEPDLQWVVHFVTTEDSPPARLLAEMVFTAETLAATRRDIEAEVRKGPPKPAPATRTGSA</sequence>
<dbReference type="InterPro" id="IPR036390">
    <property type="entry name" value="WH_DNA-bd_sf"/>
</dbReference>
<dbReference type="InterPro" id="IPR005119">
    <property type="entry name" value="LysR_subst-bd"/>
</dbReference>
<evidence type="ECO:0000256" key="1">
    <source>
        <dbReference type="ARBA" id="ARBA00009437"/>
    </source>
</evidence>
<dbReference type="InterPro" id="IPR036388">
    <property type="entry name" value="WH-like_DNA-bd_sf"/>
</dbReference>
<dbReference type="PROSITE" id="PS50931">
    <property type="entry name" value="HTH_LYSR"/>
    <property type="match status" value="1"/>
</dbReference>
<dbReference type="InterPro" id="IPR050950">
    <property type="entry name" value="HTH-type_LysR_regulators"/>
</dbReference>
<name>A0ABP8U2M0_9ACTN</name>
<dbReference type="Gene3D" id="3.40.190.290">
    <property type="match status" value="1"/>
</dbReference>
<keyword evidence="8" id="KW-1185">Reference proteome</keyword>
<dbReference type="PANTHER" id="PTHR30419:SF31">
    <property type="entry name" value="BLR3139 PROTEIN"/>
    <property type="match status" value="1"/>
</dbReference>
<evidence type="ECO:0000256" key="5">
    <source>
        <dbReference type="SAM" id="MobiDB-lite"/>
    </source>
</evidence>
<evidence type="ECO:0000313" key="8">
    <source>
        <dbReference type="Proteomes" id="UP001501442"/>
    </source>
</evidence>
<dbReference type="SUPFAM" id="SSF53850">
    <property type="entry name" value="Periplasmic binding protein-like II"/>
    <property type="match status" value="1"/>
</dbReference>
<dbReference type="InterPro" id="IPR000847">
    <property type="entry name" value="LysR_HTH_N"/>
</dbReference>